<evidence type="ECO:0000313" key="1">
    <source>
        <dbReference type="EMBL" id="SBQ92318.1"/>
    </source>
</evidence>
<gene>
    <name evidence="1" type="primary">CASKIN2</name>
</gene>
<organism evidence="1">
    <name type="scientific">Nothobranchius kuhntae</name>
    <name type="common">Beira killifish</name>
    <dbReference type="NCBI Taxonomy" id="321403"/>
    <lineage>
        <taxon>Eukaryota</taxon>
        <taxon>Metazoa</taxon>
        <taxon>Chordata</taxon>
        <taxon>Craniata</taxon>
        <taxon>Vertebrata</taxon>
        <taxon>Euteleostomi</taxon>
        <taxon>Actinopterygii</taxon>
        <taxon>Neopterygii</taxon>
        <taxon>Teleostei</taxon>
        <taxon>Neoteleostei</taxon>
        <taxon>Acanthomorphata</taxon>
        <taxon>Ovalentaria</taxon>
        <taxon>Atherinomorphae</taxon>
        <taxon>Cyprinodontiformes</taxon>
        <taxon>Nothobranchiidae</taxon>
        <taxon>Nothobranchius</taxon>
    </lineage>
</organism>
<feature type="non-terminal residue" evidence="1">
    <location>
        <position position="1"/>
    </location>
</feature>
<feature type="non-terminal residue" evidence="1">
    <location>
        <position position="103"/>
    </location>
</feature>
<sequence>LPSTSRLPCPRALLMGLIPVRPSPHHQGNQPKLVWWSWRSWLRRDWSKQVHLWRLLSRWWKTSCHKEIMLTAFQAHQKQPGIFWMTLGTCLMSWLTSWTPCWT</sequence>
<reference evidence="1" key="2">
    <citation type="submission" date="2016-06" db="EMBL/GenBank/DDBJ databases">
        <title>The genome of a short-lived fish provides insights into sex chromosome evolution and the genetic control of aging.</title>
        <authorList>
            <person name="Reichwald K."/>
            <person name="Felder M."/>
            <person name="Petzold A."/>
            <person name="Koch P."/>
            <person name="Groth M."/>
            <person name="Platzer M."/>
        </authorList>
    </citation>
    <scope>NUCLEOTIDE SEQUENCE</scope>
    <source>
        <tissue evidence="1">Brain</tissue>
    </source>
</reference>
<protein>
    <submittedName>
        <fullName evidence="1">CASK interacting protein 2</fullName>
    </submittedName>
</protein>
<dbReference type="AlphaFoldDB" id="A0A1A8I5Z6"/>
<dbReference type="EMBL" id="HAED01006285">
    <property type="protein sequence ID" value="SBQ92318.1"/>
    <property type="molecule type" value="Transcribed_RNA"/>
</dbReference>
<reference evidence="1" key="1">
    <citation type="submission" date="2016-05" db="EMBL/GenBank/DDBJ databases">
        <authorList>
            <person name="Lavstsen T."/>
            <person name="Jespersen J.S."/>
        </authorList>
    </citation>
    <scope>NUCLEOTIDE SEQUENCE</scope>
    <source>
        <tissue evidence="1">Brain</tissue>
    </source>
</reference>
<name>A0A1A8I5Z6_NOTKU</name>
<accession>A0A1A8I5Z6</accession>
<proteinExistence type="predicted"/>